<sequence>MVVGDFPLNGKTAVVTGGGSGINLSFVRLALQAGAKVLVADLKLLPEAEQVIADSAGNAYFMTCDVSNWRDLEAIPNTVTQAFGKDTIADVWIAGAGIFEPKWSSFLYDTETDHYKALQINTEHPIKLTRIAMRSCVGVNKPCVVLITASVAGLTGSYGAPLYCASKHAVVGFTKSMAQADEDENCKIVCICPGIVKTPLWTGNDAKHVASQFSFDDRMAVTADEVADAMMEMVQSSRWPGGSMMEINKANGRSKVDSVRSEEAVSKAGAETAEAKQWLENFHRPIREVWQKERGVANGVK</sequence>
<dbReference type="PANTHER" id="PTHR44229">
    <property type="entry name" value="15-HYDROXYPROSTAGLANDIN DEHYDROGENASE [NAD(+)]"/>
    <property type="match status" value="1"/>
</dbReference>
<dbReference type="InterPro" id="IPR036291">
    <property type="entry name" value="NAD(P)-bd_dom_sf"/>
</dbReference>
<evidence type="ECO:0000313" key="5">
    <source>
        <dbReference type="Proteomes" id="UP000308549"/>
    </source>
</evidence>
<dbReference type="OrthoDB" id="5296at2759"/>
<gene>
    <name evidence="4" type="ORF">B0A50_04830</name>
</gene>
<name>A0A4V5N4H1_9PEZI</name>
<dbReference type="PRINTS" id="PR00081">
    <property type="entry name" value="GDHRDH"/>
</dbReference>
<evidence type="ECO:0000256" key="3">
    <source>
        <dbReference type="ARBA" id="ARBA00023002"/>
    </source>
</evidence>
<keyword evidence="2" id="KW-0521">NADP</keyword>
<accession>A0A4V5N4H1</accession>
<evidence type="ECO:0000313" key="4">
    <source>
        <dbReference type="EMBL" id="TKA27729.1"/>
    </source>
</evidence>
<dbReference type="GO" id="GO:0005737">
    <property type="term" value="C:cytoplasm"/>
    <property type="evidence" value="ECO:0007669"/>
    <property type="project" value="TreeGrafter"/>
</dbReference>
<dbReference type="Gene3D" id="3.40.50.720">
    <property type="entry name" value="NAD(P)-binding Rossmann-like Domain"/>
    <property type="match status" value="1"/>
</dbReference>
<keyword evidence="3" id="KW-0560">Oxidoreductase</keyword>
<dbReference type="AlphaFoldDB" id="A0A4V5N4H1"/>
<protein>
    <recommendedName>
        <fullName evidence="6">NAD(P)-binding protein</fullName>
    </recommendedName>
</protein>
<reference evidence="4 5" key="1">
    <citation type="submission" date="2017-03" db="EMBL/GenBank/DDBJ databases">
        <title>Genomes of endolithic fungi from Antarctica.</title>
        <authorList>
            <person name="Coleine C."/>
            <person name="Masonjones S."/>
            <person name="Stajich J.E."/>
        </authorList>
    </citation>
    <scope>NUCLEOTIDE SEQUENCE [LARGE SCALE GENOMIC DNA]</scope>
    <source>
        <strain evidence="4 5">CCFEE 6315</strain>
    </source>
</reference>
<dbReference type="GO" id="GO:0016616">
    <property type="term" value="F:oxidoreductase activity, acting on the CH-OH group of donors, NAD or NADP as acceptor"/>
    <property type="evidence" value="ECO:0007669"/>
    <property type="project" value="TreeGrafter"/>
</dbReference>
<organism evidence="4 5">
    <name type="scientific">Salinomyces thailandicus</name>
    <dbReference type="NCBI Taxonomy" id="706561"/>
    <lineage>
        <taxon>Eukaryota</taxon>
        <taxon>Fungi</taxon>
        <taxon>Dikarya</taxon>
        <taxon>Ascomycota</taxon>
        <taxon>Pezizomycotina</taxon>
        <taxon>Dothideomycetes</taxon>
        <taxon>Dothideomycetidae</taxon>
        <taxon>Mycosphaerellales</taxon>
        <taxon>Teratosphaeriaceae</taxon>
        <taxon>Salinomyces</taxon>
    </lineage>
</organism>
<proteinExistence type="inferred from homology"/>
<keyword evidence="5" id="KW-1185">Reference proteome</keyword>
<evidence type="ECO:0000256" key="1">
    <source>
        <dbReference type="ARBA" id="ARBA00006484"/>
    </source>
</evidence>
<dbReference type="EMBL" id="NAJL01000021">
    <property type="protein sequence ID" value="TKA27729.1"/>
    <property type="molecule type" value="Genomic_DNA"/>
</dbReference>
<dbReference type="InterPro" id="IPR002347">
    <property type="entry name" value="SDR_fam"/>
</dbReference>
<evidence type="ECO:0000256" key="2">
    <source>
        <dbReference type="ARBA" id="ARBA00022857"/>
    </source>
</evidence>
<comment type="caution">
    <text evidence="4">The sequence shown here is derived from an EMBL/GenBank/DDBJ whole genome shotgun (WGS) entry which is preliminary data.</text>
</comment>
<dbReference type="Proteomes" id="UP000308549">
    <property type="component" value="Unassembled WGS sequence"/>
</dbReference>
<comment type="similarity">
    <text evidence="1">Belongs to the short-chain dehydrogenases/reductases (SDR) family.</text>
</comment>
<dbReference type="PROSITE" id="PS00061">
    <property type="entry name" value="ADH_SHORT"/>
    <property type="match status" value="1"/>
</dbReference>
<dbReference type="InterPro" id="IPR020904">
    <property type="entry name" value="Sc_DH/Rdtase_CS"/>
</dbReference>
<evidence type="ECO:0008006" key="6">
    <source>
        <dbReference type="Google" id="ProtNLM"/>
    </source>
</evidence>
<dbReference type="Pfam" id="PF00106">
    <property type="entry name" value="adh_short"/>
    <property type="match status" value="1"/>
</dbReference>
<dbReference type="PANTHER" id="PTHR44229:SF4">
    <property type="entry name" value="15-HYDROXYPROSTAGLANDIN DEHYDROGENASE [NAD(+)]"/>
    <property type="match status" value="1"/>
</dbReference>
<dbReference type="SUPFAM" id="SSF51735">
    <property type="entry name" value="NAD(P)-binding Rossmann-fold domains"/>
    <property type="match status" value="1"/>
</dbReference>